<dbReference type="PANTHER" id="PTHR35332:SF2">
    <property type="entry name" value="REGULATION OF ENOLASE PROTEIN 1"/>
    <property type="match status" value="1"/>
</dbReference>
<dbReference type="PANTHER" id="PTHR35332">
    <property type="entry name" value="REGULATION OF ENOLASE PROTEIN 1"/>
    <property type="match status" value="1"/>
</dbReference>
<sequence>MSSGGWAAHSPLAARALAWSEGRWTTPPAAVASDGDALLVTAVESSDAWRTTAYGFVHDTEHALVAPLPVGAAMEVSFTGDFVSEFDQAGAFVRVSDEEWIKAGVEFADGALQLGAVVTHRFSDWSVAPVPQWAGTRITVRVSRAGDAVTVRARSGEEPFRLVRVAHLDPEAEAEVGPLVCAPTRAGLTVRFASWTIGPADAALH</sequence>
<protein>
    <submittedName>
        <fullName evidence="1">DUF1349 domain-containing protein</fullName>
    </submittedName>
</protein>
<evidence type="ECO:0000313" key="1">
    <source>
        <dbReference type="EMBL" id="MDN4595596.1"/>
    </source>
</evidence>
<accession>A0ABT8IS13</accession>
<organism evidence="1 2">
    <name type="scientific">Leifsonia virtsii</name>
    <dbReference type="NCBI Taxonomy" id="3035915"/>
    <lineage>
        <taxon>Bacteria</taxon>
        <taxon>Bacillati</taxon>
        <taxon>Actinomycetota</taxon>
        <taxon>Actinomycetes</taxon>
        <taxon>Micrococcales</taxon>
        <taxon>Microbacteriaceae</taxon>
        <taxon>Leifsonia</taxon>
    </lineage>
</organism>
<comment type="caution">
    <text evidence="1">The sequence shown here is derived from an EMBL/GenBank/DDBJ whole genome shotgun (WGS) entry which is preliminary data.</text>
</comment>
<dbReference type="InterPro" id="IPR009784">
    <property type="entry name" value="DUF1349"/>
</dbReference>
<gene>
    <name evidence="1" type="ORF">P5G59_00445</name>
</gene>
<dbReference type="Pfam" id="PF07081">
    <property type="entry name" value="DUF1349"/>
    <property type="match status" value="1"/>
</dbReference>
<dbReference type="InterPro" id="IPR013320">
    <property type="entry name" value="ConA-like_dom_sf"/>
</dbReference>
<dbReference type="RefSeq" id="WP_301214945.1">
    <property type="nucleotide sequence ID" value="NZ_JAROCB010000001.1"/>
</dbReference>
<keyword evidence="2" id="KW-1185">Reference proteome</keyword>
<dbReference type="Gene3D" id="2.60.120.200">
    <property type="match status" value="1"/>
</dbReference>
<reference evidence="1" key="1">
    <citation type="submission" date="2023-03" db="EMBL/GenBank/DDBJ databases">
        <title>MT1 and MT2 Draft Genomes of Novel Species.</title>
        <authorList>
            <person name="Venkateswaran K."/>
        </authorList>
    </citation>
    <scope>NUCLEOTIDE SEQUENCE</scope>
    <source>
        <strain evidence="1">F6_8S_P_1A</strain>
    </source>
</reference>
<dbReference type="EMBL" id="JAROCB010000001">
    <property type="protein sequence ID" value="MDN4595596.1"/>
    <property type="molecule type" value="Genomic_DNA"/>
</dbReference>
<evidence type="ECO:0000313" key="2">
    <source>
        <dbReference type="Proteomes" id="UP001174210"/>
    </source>
</evidence>
<proteinExistence type="predicted"/>
<dbReference type="SUPFAM" id="SSF49899">
    <property type="entry name" value="Concanavalin A-like lectins/glucanases"/>
    <property type="match status" value="1"/>
</dbReference>
<dbReference type="Proteomes" id="UP001174210">
    <property type="component" value="Unassembled WGS sequence"/>
</dbReference>
<name>A0ABT8IS13_9MICO</name>